<name>A0AAJ4N8L0_AGRTU</name>
<proteinExistence type="predicted"/>
<dbReference type="RefSeq" id="WP_333722926.1">
    <property type="nucleotide sequence ID" value="NZ_CP049220.1"/>
</dbReference>
<gene>
    <name evidence="1" type="ORF">G6M86_28235</name>
</gene>
<geneLocation type="plasmid" evidence="1 2">
    <name>pTiQ15_94</name>
</geneLocation>
<evidence type="ECO:0000313" key="2">
    <source>
        <dbReference type="Proteomes" id="UP000663946"/>
    </source>
</evidence>
<accession>A0AAJ4N8L0</accession>
<organism evidence="1 2">
    <name type="scientific">Agrobacterium tumefaciens</name>
    <dbReference type="NCBI Taxonomy" id="358"/>
    <lineage>
        <taxon>Bacteria</taxon>
        <taxon>Pseudomonadati</taxon>
        <taxon>Pseudomonadota</taxon>
        <taxon>Alphaproteobacteria</taxon>
        <taxon>Hyphomicrobiales</taxon>
        <taxon>Rhizobiaceae</taxon>
        <taxon>Rhizobium/Agrobacterium group</taxon>
        <taxon>Agrobacterium</taxon>
        <taxon>Agrobacterium tumefaciens complex</taxon>
    </lineage>
</organism>
<dbReference type="AlphaFoldDB" id="A0AAJ4N8L0"/>
<reference evidence="1" key="1">
    <citation type="submission" date="2020-02" db="EMBL/GenBank/DDBJ databases">
        <title>Unexpected conservation and global transmission of agrobacterial virulence plasmids.</title>
        <authorList>
            <person name="Weisberg A.J."/>
            <person name="Davis E.W. II"/>
            <person name="Tabima J.R."/>
            <person name="Belcher M.S."/>
            <person name="Miller M."/>
            <person name="Kuo C.-H."/>
            <person name="Loper J.E."/>
            <person name="Grunwald N.J."/>
            <person name="Putnam M.L."/>
            <person name="Chang J.H."/>
        </authorList>
    </citation>
    <scope>NUCLEOTIDE SEQUENCE</scope>
    <source>
        <strain evidence="1">Q15/94</strain>
        <plasmid evidence="1">pTiQ15_94</plasmid>
    </source>
</reference>
<protein>
    <submittedName>
        <fullName evidence="1">Uncharacterized protein</fullName>
    </submittedName>
</protein>
<keyword evidence="1" id="KW-0614">Plasmid</keyword>
<dbReference type="Proteomes" id="UP000663946">
    <property type="component" value="Plasmid pTiQ15_94"/>
</dbReference>
<evidence type="ECO:0000313" key="1">
    <source>
        <dbReference type="EMBL" id="QTG17180.1"/>
    </source>
</evidence>
<sequence length="72" mass="8097">MKRIDWQGLLWNASAFAMMAEDYKSKKVRDAQPLSNLSGHSKWGYEDIGAFMNVFRVCDRIGKPGSVLSGTE</sequence>
<dbReference type="EMBL" id="CP049220">
    <property type="protein sequence ID" value="QTG17180.1"/>
    <property type="molecule type" value="Genomic_DNA"/>
</dbReference>